<accession>A0A835Z9T0</accession>
<sequence length="155" mass="16128">MLPSAMLSASRRACAAAAPAASSQRLGALCCAAAQHYCYDLLARAARAVSAARLSVGGACMQCCTRCSAQLSTVPTHALRQQRWQRPRVLALWMLGSMADGGAGARGSSWRRHVCALSPAPQLAALARGAAYVLVSAACQLATPVRALHVLQRVA</sequence>
<dbReference type="EMBL" id="JAFCMP010000073">
    <property type="protein sequence ID" value="KAG5188272.1"/>
    <property type="molecule type" value="Genomic_DNA"/>
</dbReference>
<dbReference type="Proteomes" id="UP000664859">
    <property type="component" value="Unassembled WGS sequence"/>
</dbReference>
<proteinExistence type="predicted"/>
<organism evidence="1 2">
    <name type="scientific">Tribonema minus</name>
    <dbReference type="NCBI Taxonomy" id="303371"/>
    <lineage>
        <taxon>Eukaryota</taxon>
        <taxon>Sar</taxon>
        <taxon>Stramenopiles</taxon>
        <taxon>Ochrophyta</taxon>
        <taxon>PX clade</taxon>
        <taxon>Xanthophyceae</taxon>
        <taxon>Tribonematales</taxon>
        <taxon>Tribonemataceae</taxon>
        <taxon>Tribonema</taxon>
    </lineage>
</organism>
<evidence type="ECO:0000313" key="1">
    <source>
        <dbReference type="EMBL" id="KAG5188272.1"/>
    </source>
</evidence>
<keyword evidence="2" id="KW-1185">Reference proteome</keyword>
<gene>
    <name evidence="1" type="ORF">JKP88DRAFT_305115</name>
</gene>
<name>A0A835Z9T0_9STRA</name>
<comment type="caution">
    <text evidence="1">The sequence shown here is derived from an EMBL/GenBank/DDBJ whole genome shotgun (WGS) entry which is preliminary data.</text>
</comment>
<dbReference type="AlphaFoldDB" id="A0A835Z9T0"/>
<reference evidence="1" key="1">
    <citation type="submission" date="2021-02" db="EMBL/GenBank/DDBJ databases">
        <title>First Annotated Genome of the Yellow-green Alga Tribonema minus.</title>
        <authorList>
            <person name="Mahan K.M."/>
        </authorList>
    </citation>
    <scope>NUCLEOTIDE SEQUENCE</scope>
    <source>
        <strain evidence="1">UTEX B ZZ1240</strain>
    </source>
</reference>
<evidence type="ECO:0000313" key="2">
    <source>
        <dbReference type="Proteomes" id="UP000664859"/>
    </source>
</evidence>
<protein>
    <submittedName>
        <fullName evidence="1">Uncharacterized protein</fullName>
    </submittedName>
</protein>